<protein>
    <submittedName>
        <fullName evidence="2">(Mediterranean fruit fly) hypothetical protein</fullName>
    </submittedName>
</protein>
<keyword evidence="3" id="KW-1185">Reference proteome</keyword>
<dbReference type="Proteomes" id="UP000606786">
    <property type="component" value="Unassembled WGS sequence"/>
</dbReference>
<dbReference type="AlphaFoldDB" id="A0A811UZF0"/>
<proteinExistence type="predicted"/>
<reference evidence="2" key="1">
    <citation type="submission" date="2020-11" db="EMBL/GenBank/DDBJ databases">
        <authorList>
            <person name="Whitehead M."/>
        </authorList>
    </citation>
    <scope>NUCLEOTIDE SEQUENCE</scope>
    <source>
        <strain evidence="2">EGII</strain>
    </source>
</reference>
<feature type="compositionally biased region" description="Polar residues" evidence="1">
    <location>
        <begin position="254"/>
        <end position="263"/>
    </location>
</feature>
<name>A0A811UZF0_CERCA</name>
<organism evidence="2 3">
    <name type="scientific">Ceratitis capitata</name>
    <name type="common">Mediterranean fruit fly</name>
    <name type="synonym">Tephritis capitata</name>
    <dbReference type="NCBI Taxonomy" id="7213"/>
    <lineage>
        <taxon>Eukaryota</taxon>
        <taxon>Metazoa</taxon>
        <taxon>Ecdysozoa</taxon>
        <taxon>Arthropoda</taxon>
        <taxon>Hexapoda</taxon>
        <taxon>Insecta</taxon>
        <taxon>Pterygota</taxon>
        <taxon>Neoptera</taxon>
        <taxon>Endopterygota</taxon>
        <taxon>Diptera</taxon>
        <taxon>Brachycera</taxon>
        <taxon>Muscomorpha</taxon>
        <taxon>Tephritoidea</taxon>
        <taxon>Tephritidae</taxon>
        <taxon>Ceratitis</taxon>
        <taxon>Ceratitis</taxon>
    </lineage>
</organism>
<feature type="compositionally biased region" description="Polar residues" evidence="1">
    <location>
        <begin position="155"/>
        <end position="168"/>
    </location>
</feature>
<gene>
    <name evidence="2" type="ORF">CCAP1982_LOCUS10982</name>
</gene>
<dbReference type="EMBL" id="CAJHJT010000034">
    <property type="protein sequence ID" value="CAD7002493.1"/>
    <property type="molecule type" value="Genomic_DNA"/>
</dbReference>
<feature type="region of interest" description="Disordered" evidence="1">
    <location>
        <begin position="207"/>
        <end position="263"/>
    </location>
</feature>
<evidence type="ECO:0000256" key="1">
    <source>
        <dbReference type="SAM" id="MobiDB-lite"/>
    </source>
</evidence>
<comment type="caution">
    <text evidence="2">The sequence shown here is derived from an EMBL/GenBank/DDBJ whole genome shotgun (WGS) entry which is preliminary data.</text>
</comment>
<evidence type="ECO:0000313" key="3">
    <source>
        <dbReference type="Proteomes" id="UP000606786"/>
    </source>
</evidence>
<sequence length="263" mass="30019">MSPELRLALPGVPNCLFCIKNSEMSVSAGTLKPFYWLFSRTHQLQHSIFTFHYHSPTAKNVWLFSATFMTTFHGSAIFRPAACGTALNSRRKTENENFLVNFPNWRTRRRRRRKINTVKKYGERLPKHNLPCGAPHRKRTTNERERTMRTFIGSPPTNQPTNIDSSRGSQRCRNTFMLHDYDNIPLFLCFAKTMHVCTCARLSLAKPSRSKGGRHTPTLQQQNTKSVTNAINKSTKRRRAEYTLGAGDEDKGNSDNNNGGALK</sequence>
<accession>A0A811UZF0</accession>
<feature type="region of interest" description="Disordered" evidence="1">
    <location>
        <begin position="126"/>
        <end position="168"/>
    </location>
</feature>
<feature type="compositionally biased region" description="Polar residues" evidence="1">
    <location>
        <begin position="217"/>
        <end position="233"/>
    </location>
</feature>
<evidence type="ECO:0000313" key="2">
    <source>
        <dbReference type="EMBL" id="CAD7002493.1"/>
    </source>
</evidence>